<dbReference type="Gene3D" id="3.40.50.720">
    <property type="entry name" value="NAD(P)-binding Rossmann-like Domain"/>
    <property type="match status" value="1"/>
</dbReference>
<evidence type="ECO:0000313" key="21">
    <source>
        <dbReference type="Proteomes" id="UP000286510"/>
    </source>
</evidence>
<name>A0A397DDC7_APHAT</name>
<dbReference type="InterPro" id="IPR036291">
    <property type="entry name" value="NAD(P)-bd_dom_sf"/>
</dbReference>
<dbReference type="Proteomes" id="UP000266643">
    <property type="component" value="Unassembled WGS sequence"/>
</dbReference>
<dbReference type="EMBL" id="QUSZ01007067">
    <property type="protein sequence ID" value="RHY03682.1"/>
    <property type="molecule type" value="Genomic_DNA"/>
</dbReference>
<dbReference type="SUPFAM" id="SSF51735">
    <property type="entry name" value="NAD(P)-binding Rossmann-fold domains"/>
    <property type="match status" value="1"/>
</dbReference>
<evidence type="ECO:0000313" key="13">
    <source>
        <dbReference type="Proteomes" id="UP000265427"/>
    </source>
</evidence>
<gene>
    <name evidence="5" type="ORF">DYB25_000971</name>
    <name evidence="9" type="ORF">DYB26_005671</name>
    <name evidence="8" type="ORF">DYB30_001128</name>
    <name evidence="12" type="ORF">DYB31_007084</name>
    <name evidence="6" type="ORF">DYB34_010719</name>
    <name evidence="10" type="ORF">DYB35_003651</name>
    <name evidence="4" type="ORF">DYB36_007593</name>
    <name evidence="11" type="ORF">DYB37_004365</name>
    <name evidence="7" type="ORF">DYB38_004513</name>
</gene>
<evidence type="ECO:0000313" key="12">
    <source>
        <dbReference type="EMBL" id="RHZ41853.1"/>
    </source>
</evidence>
<evidence type="ECO:0000256" key="2">
    <source>
        <dbReference type="ARBA" id="ARBA00023002"/>
    </source>
</evidence>
<keyword evidence="2" id="KW-0560">Oxidoreductase</keyword>
<dbReference type="PANTHER" id="PTHR48106:SF18">
    <property type="entry name" value="QUINONE OXIDOREDUCTASE PIG3"/>
    <property type="match status" value="1"/>
</dbReference>
<dbReference type="EMBL" id="QUTB01008585">
    <property type="protein sequence ID" value="RHY42047.1"/>
    <property type="molecule type" value="Genomic_DNA"/>
</dbReference>
<evidence type="ECO:0000256" key="1">
    <source>
        <dbReference type="ARBA" id="ARBA00022857"/>
    </source>
</evidence>
<evidence type="ECO:0000313" key="17">
    <source>
        <dbReference type="Proteomes" id="UP000266643"/>
    </source>
</evidence>
<dbReference type="SUPFAM" id="SSF50129">
    <property type="entry name" value="GroES-like"/>
    <property type="match status" value="1"/>
</dbReference>
<dbReference type="EMBL" id="QUTC01004785">
    <property type="protein sequence ID" value="RHY62416.1"/>
    <property type="molecule type" value="Genomic_DNA"/>
</dbReference>
<evidence type="ECO:0000313" key="18">
    <source>
        <dbReference type="Proteomes" id="UP000283543"/>
    </source>
</evidence>
<dbReference type="InterPro" id="IPR013149">
    <property type="entry name" value="ADH-like_C"/>
</dbReference>
<dbReference type="Gene3D" id="3.90.180.10">
    <property type="entry name" value="Medium-chain alcohol dehydrogenases, catalytic domain"/>
    <property type="match status" value="2"/>
</dbReference>
<evidence type="ECO:0000313" key="11">
    <source>
        <dbReference type="EMBL" id="RHZ22808.1"/>
    </source>
</evidence>
<dbReference type="Pfam" id="PF00107">
    <property type="entry name" value="ADH_zinc_N"/>
    <property type="match status" value="1"/>
</dbReference>
<dbReference type="EMBL" id="QUTA01005351">
    <property type="protein sequence ID" value="RHY16140.1"/>
    <property type="molecule type" value="Genomic_DNA"/>
</dbReference>
<accession>A0A397DDC7</accession>
<evidence type="ECO:0000313" key="14">
    <source>
        <dbReference type="Proteomes" id="UP000265716"/>
    </source>
</evidence>
<evidence type="ECO:0000313" key="20">
    <source>
        <dbReference type="Proteomes" id="UP000285712"/>
    </source>
</evidence>
<dbReference type="Proteomes" id="UP000283543">
    <property type="component" value="Unassembled WGS sequence"/>
</dbReference>
<evidence type="ECO:0000313" key="16">
    <source>
        <dbReference type="Proteomes" id="UP000266239"/>
    </source>
</evidence>
<organism evidence="7 14">
    <name type="scientific">Aphanomyces astaci</name>
    <name type="common">Crayfish plague agent</name>
    <dbReference type="NCBI Taxonomy" id="112090"/>
    <lineage>
        <taxon>Eukaryota</taxon>
        <taxon>Sar</taxon>
        <taxon>Stramenopiles</taxon>
        <taxon>Oomycota</taxon>
        <taxon>Saprolegniomycetes</taxon>
        <taxon>Saprolegniales</taxon>
        <taxon>Verrucalvaceae</taxon>
        <taxon>Aphanomyces</taxon>
    </lineage>
</organism>
<reference evidence="13 14" key="1">
    <citation type="submission" date="2018-08" db="EMBL/GenBank/DDBJ databases">
        <title>Aphanomyces genome sequencing and annotation.</title>
        <authorList>
            <person name="Minardi D."/>
            <person name="Oidtmann B."/>
            <person name="Van Der Giezen M."/>
            <person name="Studholme D.J."/>
        </authorList>
    </citation>
    <scope>NUCLEOTIDE SEQUENCE [LARGE SCALE GENOMIC DNA]</scope>
    <source>
        <strain evidence="12 15">197901</strain>
        <strain evidence="8 17">D2</strain>
        <strain evidence="11 19">Da</strain>
        <strain evidence="9 21">FDL457</strain>
        <strain evidence="4 13">Kv</strain>
        <strain evidence="7 14">SA</strain>
        <strain evidence="6 18">Si</strain>
        <strain evidence="10 20">Sv</strain>
        <strain evidence="5 16">Yx</strain>
    </source>
</reference>
<dbReference type="InterPro" id="IPR020843">
    <property type="entry name" value="ER"/>
</dbReference>
<evidence type="ECO:0000313" key="9">
    <source>
        <dbReference type="EMBL" id="RHY84630.1"/>
    </source>
</evidence>
<dbReference type="EMBL" id="QUTF01024652">
    <property type="protein sequence ID" value="RHY84630.1"/>
    <property type="molecule type" value="Genomic_DNA"/>
</dbReference>
<dbReference type="Proteomes" id="UP000285430">
    <property type="component" value="Unassembled WGS sequence"/>
</dbReference>
<dbReference type="PANTHER" id="PTHR48106">
    <property type="entry name" value="QUINONE OXIDOREDUCTASE PIG3-RELATED"/>
    <property type="match status" value="1"/>
</dbReference>
<dbReference type="Pfam" id="PF08240">
    <property type="entry name" value="ADH_N"/>
    <property type="match status" value="1"/>
</dbReference>
<dbReference type="GO" id="GO:0070402">
    <property type="term" value="F:NADPH binding"/>
    <property type="evidence" value="ECO:0007669"/>
    <property type="project" value="TreeGrafter"/>
</dbReference>
<evidence type="ECO:0000313" key="10">
    <source>
        <dbReference type="EMBL" id="RHY91070.1"/>
    </source>
</evidence>
<feature type="domain" description="Enoyl reductase (ER)" evidence="3">
    <location>
        <begin position="25"/>
        <end position="359"/>
    </location>
</feature>
<evidence type="ECO:0000259" key="3">
    <source>
        <dbReference type="SMART" id="SM00829"/>
    </source>
</evidence>
<dbReference type="EMBL" id="QUTD01003049">
    <property type="protein sequence ID" value="RHY74236.1"/>
    <property type="molecule type" value="Genomic_DNA"/>
</dbReference>
<dbReference type="Proteomes" id="UP000285712">
    <property type="component" value="Unassembled WGS sequence"/>
</dbReference>
<dbReference type="Proteomes" id="UP000286510">
    <property type="component" value="Unassembled WGS sequence"/>
</dbReference>
<dbReference type="AlphaFoldDB" id="A0A397DDC7"/>
<dbReference type="Proteomes" id="UP000266239">
    <property type="component" value="Unassembled WGS sequence"/>
</dbReference>
<evidence type="ECO:0000313" key="19">
    <source>
        <dbReference type="Proteomes" id="UP000285430"/>
    </source>
</evidence>
<sequence>MALLPLTMRALRQVRRVANFKPESDLASCLELHVVDVPVPRHGQVLLKVECAAVNPSNLAMLQGLYADSGSTPLPVFTGTEGSGTVVASGGGLLPWWLQGKRVGALVPSGGMWAEYVVADASLCIQLPETISFEAGTSCFVNPLTCSSFVRIAQSRHVKAIVNTAAASALGTPLPSCALKCSYLSLDAGKMLARHAAEHDIQIIGVVRSQAQVDALAAWGVKHIVNTSEPHWTDQLTQFCSKLNATVGFECVGGDLPGQVQACMPPNSELFVYGNLTGDRWAAMSPGDLRYNNKRISGFFLFRYLEEQGWLHTWCMRRQVARKLSTTFHTDVSASYALDDAVAAIQHYANHMTNSKIILKPSQH</sequence>
<dbReference type="Proteomes" id="UP000266196">
    <property type="component" value="Unassembled WGS sequence"/>
</dbReference>
<comment type="caution">
    <text evidence="7">The sequence shown here is derived from an EMBL/GenBank/DDBJ whole genome shotgun (WGS) entry which is preliminary data.</text>
</comment>
<proteinExistence type="predicted"/>
<dbReference type="SMART" id="SM00829">
    <property type="entry name" value="PKS_ER"/>
    <property type="match status" value="1"/>
</dbReference>
<evidence type="ECO:0000313" key="8">
    <source>
        <dbReference type="EMBL" id="RHY74236.1"/>
    </source>
</evidence>
<dbReference type="Proteomes" id="UP000265716">
    <property type="component" value="Unassembled WGS sequence"/>
</dbReference>
<dbReference type="EMBL" id="QUTH01002951">
    <property type="protein sequence ID" value="RHZ22808.1"/>
    <property type="molecule type" value="Genomic_DNA"/>
</dbReference>
<keyword evidence="1" id="KW-0521">NADP</keyword>
<dbReference type="VEuPathDB" id="FungiDB:H257_13100"/>
<dbReference type="InterPro" id="IPR011032">
    <property type="entry name" value="GroES-like_sf"/>
</dbReference>
<evidence type="ECO:0000313" key="7">
    <source>
        <dbReference type="EMBL" id="RHY62416.1"/>
    </source>
</evidence>
<dbReference type="GO" id="GO:0016651">
    <property type="term" value="F:oxidoreductase activity, acting on NAD(P)H"/>
    <property type="evidence" value="ECO:0007669"/>
    <property type="project" value="TreeGrafter"/>
</dbReference>
<protein>
    <recommendedName>
        <fullName evidence="3">Enoyl reductase (ER) domain-containing protein</fullName>
    </recommendedName>
</protein>
<dbReference type="InterPro" id="IPR013154">
    <property type="entry name" value="ADH-like_N"/>
</dbReference>
<evidence type="ECO:0000313" key="4">
    <source>
        <dbReference type="EMBL" id="RHY03682.1"/>
    </source>
</evidence>
<dbReference type="EMBL" id="QUTG01003566">
    <property type="protein sequence ID" value="RHY91070.1"/>
    <property type="molecule type" value="Genomic_DNA"/>
</dbReference>
<dbReference type="EMBL" id="QUTE01000171">
    <property type="protein sequence ID" value="RHZ41853.1"/>
    <property type="molecule type" value="Genomic_DNA"/>
</dbReference>
<evidence type="ECO:0000313" key="6">
    <source>
        <dbReference type="EMBL" id="RHY42047.1"/>
    </source>
</evidence>
<evidence type="ECO:0000313" key="5">
    <source>
        <dbReference type="EMBL" id="RHY16140.1"/>
    </source>
</evidence>
<evidence type="ECO:0000313" key="15">
    <source>
        <dbReference type="Proteomes" id="UP000266196"/>
    </source>
</evidence>
<dbReference type="Proteomes" id="UP000265427">
    <property type="component" value="Unassembled WGS sequence"/>
</dbReference>